<organism evidence="3 4">
    <name type="scientific">Microdochium bolleyi</name>
    <dbReference type="NCBI Taxonomy" id="196109"/>
    <lineage>
        <taxon>Eukaryota</taxon>
        <taxon>Fungi</taxon>
        <taxon>Dikarya</taxon>
        <taxon>Ascomycota</taxon>
        <taxon>Pezizomycotina</taxon>
        <taxon>Sordariomycetes</taxon>
        <taxon>Xylariomycetidae</taxon>
        <taxon>Xylariales</taxon>
        <taxon>Microdochiaceae</taxon>
        <taxon>Microdochium</taxon>
    </lineage>
</organism>
<dbReference type="Gene3D" id="2.40.128.20">
    <property type="match status" value="2"/>
</dbReference>
<accession>A0A136IQ80</accession>
<dbReference type="InterPro" id="IPR012674">
    <property type="entry name" value="Calycin"/>
</dbReference>
<dbReference type="InterPro" id="IPR035348">
    <property type="entry name" value="MoaF_C"/>
</dbReference>
<dbReference type="Pfam" id="PF17409">
    <property type="entry name" value="MoaF_C"/>
    <property type="match status" value="1"/>
</dbReference>
<evidence type="ECO:0000259" key="1">
    <source>
        <dbReference type="Pfam" id="PF10703"/>
    </source>
</evidence>
<dbReference type="STRING" id="196109.A0A136IQ80"/>
<dbReference type="AlphaFoldDB" id="A0A136IQ80"/>
<evidence type="ECO:0000313" key="3">
    <source>
        <dbReference type="EMBL" id="KXJ86869.1"/>
    </source>
</evidence>
<sequence>MGSSTDTPTGYVAQTEWPTLQAMADGFSEHLMPASSKLEGKSIEHTYINGWRIRHDFQAESLTWAIVSGGEDAGKSGTEPYKAYEVRAGIFLIDFYKESYKELVSLLYDESTGQVKVCLSGFKDNDKAERRTYTVFLDATHVHSSNDQKPLSAFPETTELIGKQVLYRYTPRDAYHHLYLNSGTLTWHCVAGTEKDIADTEQARYWKLSDSLYILFWTETVMPVESIVVIDLKEMRSTGRFLCWDPKPQAVVHVRFGSQATLLAEVDVEAELRKPLRKS</sequence>
<dbReference type="Proteomes" id="UP000070501">
    <property type="component" value="Unassembled WGS sequence"/>
</dbReference>
<name>A0A136IQ80_9PEZI</name>
<dbReference type="OrthoDB" id="4353530at2759"/>
<dbReference type="InterPro" id="IPR024724">
    <property type="entry name" value="MoaF_N"/>
</dbReference>
<feature type="domain" description="MoaF C-terminal" evidence="2">
    <location>
        <begin position="156"/>
        <end position="265"/>
    </location>
</feature>
<dbReference type="InParanoid" id="A0A136IQ80"/>
<proteinExistence type="predicted"/>
<evidence type="ECO:0000313" key="4">
    <source>
        <dbReference type="Proteomes" id="UP000070501"/>
    </source>
</evidence>
<evidence type="ECO:0000259" key="2">
    <source>
        <dbReference type="Pfam" id="PF17409"/>
    </source>
</evidence>
<dbReference type="EMBL" id="KQ964265">
    <property type="protein sequence ID" value="KXJ86869.1"/>
    <property type="molecule type" value="Genomic_DNA"/>
</dbReference>
<feature type="domain" description="Molybdenum cofactor biosynthesis protein F N-terminal" evidence="1">
    <location>
        <begin position="16"/>
        <end position="124"/>
    </location>
</feature>
<gene>
    <name evidence="3" type="ORF">Micbo1qcDRAFT_167948</name>
</gene>
<reference evidence="4" key="1">
    <citation type="submission" date="2016-02" db="EMBL/GenBank/DDBJ databases">
        <title>Draft genome sequence of Microdochium bolleyi, a fungal endophyte of beachgrass.</title>
        <authorList>
            <consortium name="DOE Joint Genome Institute"/>
            <person name="David A.S."/>
            <person name="May G."/>
            <person name="Haridas S."/>
            <person name="Lim J."/>
            <person name="Wang M."/>
            <person name="Labutti K."/>
            <person name="Lipzen A."/>
            <person name="Barry K."/>
            <person name="Grigoriev I.V."/>
        </authorList>
    </citation>
    <scope>NUCLEOTIDE SEQUENCE [LARGE SCALE GENOMIC DNA]</scope>
    <source>
        <strain evidence="4">J235TASD1</strain>
    </source>
</reference>
<protein>
    <submittedName>
        <fullName evidence="3">Molybdenum cofactor biosynthesis protein F</fullName>
    </submittedName>
</protein>
<dbReference type="Pfam" id="PF10703">
    <property type="entry name" value="MoaF"/>
    <property type="match status" value="1"/>
</dbReference>
<keyword evidence="4" id="KW-1185">Reference proteome</keyword>